<dbReference type="Pfam" id="PF23286">
    <property type="entry name" value="LRR_13"/>
    <property type="match status" value="1"/>
</dbReference>
<evidence type="ECO:0000256" key="7">
    <source>
        <dbReference type="ARBA" id="ARBA00047304"/>
    </source>
</evidence>
<dbReference type="SMART" id="SM00369">
    <property type="entry name" value="LRR_TYP"/>
    <property type="match status" value="3"/>
</dbReference>
<dbReference type="PANTHER" id="PTHR11017">
    <property type="entry name" value="LEUCINE-RICH REPEAT-CONTAINING PROTEIN"/>
    <property type="match status" value="1"/>
</dbReference>
<evidence type="ECO:0000256" key="1">
    <source>
        <dbReference type="ARBA" id="ARBA00011982"/>
    </source>
</evidence>
<dbReference type="InterPro" id="IPR035897">
    <property type="entry name" value="Toll_tir_struct_dom_sf"/>
</dbReference>
<dbReference type="Pfam" id="PF01582">
    <property type="entry name" value="TIR"/>
    <property type="match status" value="1"/>
</dbReference>
<dbReference type="RefSeq" id="XP_050946108.1">
    <property type="nucleotide sequence ID" value="XM_051090151.1"/>
</dbReference>
<keyword evidence="6" id="KW-0520">NAD</keyword>
<dbReference type="Gene3D" id="3.80.10.10">
    <property type="entry name" value="Ribonuclease Inhibitor"/>
    <property type="match status" value="2"/>
</dbReference>
<dbReference type="RefSeq" id="XP_016902417.2">
    <property type="nucleotide sequence ID" value="XM_017046928.2"/>
</dbReference>
<evidence type="ECO:0000256" key="2">
    <source>
        <dbReference type="ARBA" id="ARBA00022614"/>
    </source>
</evidence>
<accession>A0ABM3L7W1</accession>
<dbReference type="InterPro" id="IPR027417">
    <property type="entry name" value="P-loop_NTPase"/>
</dbReference>
<dbReference type="InterPro" id="IPR045344">
    <property type="entry name" value="C-JID"/>
</dbReference>
<feature type="domain" description="TIR" evidence="9">
    <location>
        <begin position="14"/>
        <end position="189"/>
    </location>
</feature>
<proteinExistence type="predicted"/>
<evidence type="ECO:0000259" key="9">
    <source>
        <dbReference type="PROSITE" id="PS50104"/>
    </source>
</evidence>
<dbReference type="InterPro" id="IPR003591">
    <property type="entry name" value="Leu-rich_rpt_typical-subtyp"/>
</dbReference>
<dbReference type="InterPro" id="IPR002182">
    <property type="entry name" value="NB-ARC"/>
</dbReference>
<evidence type="ECO:0000256" key="3">
    <source>
        <dbReference type="ARBA" id="ARBA00022737"/>
    </source>
</evidence>
<dbReference type="PROSITE" id="PS51450">
    <property type="entry name" value="LRR"/>
    <property type="match status" value="1"/>
</dbReference>
<evidence type="ECO:0000313" key="13">
    <source>
        <dbReference type="RefSeq" id="XP_008459545.2"/>
    </source>
</evidence>
<evidence type="ECO:0000313" key="11">
    <source>
        <dbReference type="RefSeq" id="XP_008459543.2"/>
    </source>
</evidence>
<dbReference type="Pfam" id="PF00931">
    <property type="entry name" value="NB-ARC"/>
    <property type="match status" value="1"/>
</dbReference>
<feature type="coiled-coil region" evidence="8">
    <location>
        <begin position="131"/>
        <end position="160"/>
    </location>
</feature>
<dbReference type="EC" id="3.2.2.6" evidence="1"/>
<evidence type="ECO:0000313" key="16">
    <source>
        <dbReference type="RefSeq" id="XP_016902417.2"/>
    </source>
</evidence>
<evidence type="ECO:0000256" key="4">
    <source>
        <dbReference type="ARBA" id="ARBA00022801"/>
    </source>
</evidence>
<keyword evidence="5" id="KW-0611">Plant defense</keyword>
<organism evidence="10 17">
    <name type="scientific">Cucumis melo</name>
    <name type="common">Muskmelon</name>
    <dbReference type="NCBI Taxonomy" id="3656"/>
    <lineage>
        <taxon>Eukaryota</taxon>
        <taxon>Viridiplantae</taxon>
        <taxon>Streptophyta</taxon>
        <taxon>Embryophyta</taxon>
        <taxon>Tracheophyta</taxon>
        <taxon>Spermatophyta</taxon>
        <taxon>Magnoliopsida</taxon>
        <taxon>eudicotyledons</taxon>
        <taxon>Gunneridae</taxon>
        <taxon>Pentapetalae</taxon>
        <taxon>rosids</taxon>
        <taxon>fabids</taxon>
        <taxon>Cucurbitales</taxon>
        <taxon>Cucurbitaceae</taxon>
        <taxon>Benincaseae</taxon>
        <taxon>Cucumis</taxon>
    </lineage>
</organism>
<evidence type="ECO:0000313" key="15">
    <source>
        <dbReference type="RefSeq" id="XP_016902416.2"/>
    </source>
</evidence>
<evidence type="ECO:0000313" key="12">
    <source>
        <dbReference type="RefSeq" id="XP_008459544.2"/>
    </source>
</evidence>
<dbReference type="Gene3D" id="3.40.50.10140">
    <property type="entry name" value="Toll/interleukin-1 receptor homology (TIR) domain"/>
    <property type="match status" value="1"/>
</dbReference>
<dbReference type="InterPro" id="IPR032675">
    <property type="entry name" value="LRR_dom_sf"/>
</dbReference>
<dbReference type="RefSeq" id="XP_008459545.2">
    <property type="nucleotide sequence ID" value="XM_008461323.3"/>
</dbReference>
<dbReference type="InterPro" id="IPR044974">
    <property type="entry name" value="Disease_R_plants"/>
</dbReference>
<dbReference type="GeneID" id="103498648"/>
<keyword evidence="3" id="KW-0677">Repeat</keyword>
<evidence type="ECO:0000313" key="17">
    <source>
        <dbReference type="RefSeq" id="XP_050946108.1"/>
    </source>
</evidence>
<dbReference type="Gene3D" id="3.40.50.300">
    <property type="entry name" value="P-loop containing nucleotide triphosphate hydrolases"/>
    <property type="match status" value="1"/>
</dbReference>
<evidence type="ECO:0000313" key="10">
    <source>
        <dbReference type="Proteomes" id="UP001652600"/>
    </source>
</evidence>
<dbReference type="Pfam" id="PF20160">
    <property type="entry name" value="C-JID"/>
    <property type="match status" value="1"/>
</dbReference>
<sequence length="1634" mass="188305">MQSSSSSSLDRPKMNYDVFISFRGRDVRHTFAGYLYDALNRLGIKAFLDNKRFLIGDDLHDLFKIIDESRSAIVVLSEDYASAKWCLRELTKIMDSMGTSMERVLPVFYHIDPSIVKDQSGTFKTSFDEHEANALKEIDNQEKEKRLKELQNWKNALKKIGNHTGVVITKNSSEVDIVNKIASQIFDAWRSKLEALNKNLVGMTSRLLHMNMHLGLGLDDVRFVAIVGMGGIGKTTIAQVVFDCILSKFDDCCFLTLPGGDSKQSLVSLQREMLSQIFHKEDFRIWHENHGVEMIKNRLSGRKVLIVLDGVEERRQLEMLAGSTEWFGPGSRIIITTRNKGLLCHPNYDEMKEYNVEELDHDSALQLFLKHAFGSNHQNKDSFMDLSNEIVEKAKRLPLALRVIGSSLYGKEITIWRETLKRLIKVDERNFFDILKISYDGLGVESQQVFLDITCFFNGKNEDRVNEILESFGYSPNSELQLLMQRCLIEVSHKKILVHDLILEMGREIVRKESLTQPEKQSRIWLHEDLYCRFAEKHDLMHIQGIVLSLEKEMEESIELDAESFSEMTKLRILEINNVELDEDIEYLSPLLRIINWLGYPSKSLPPTFQSRYLFELLLPHSHLLRVWDGKKRFPKLKLIDVSNSEHLRVTPDFSGVPNLERLVLCNCVRLCEIHPSINSLNKLILLDLEGCGDLKHFPANIRCKNLQTLKLSGTGLEIFPEIGHMEHLTHLHLDGSKITHLHPSIGYLTGLVFLDLSTCLGLSSLPFEIGNLKSLKTLLLKYCKRLDKIPPSLVNAESLETLSISETSITHVPSSIIHCLKNLETLDCEGLSRGIWKSLLPQLNINQTITTGLGCLKALNLMGCKLMDEDIPEDLHCFSSLEALDLSYNNFTTLPDSLSHLKKLKTLNLNYCTELKDLPKLPESLQYVGGVDCRSMSEQYYNKILLIPSSSGHQLNLTFIIPSKDADVECAMNEFQHSIFTRRSFEQSIIEEQPSTIVHDTVDMFQWFGQINEGNWTNIQYEQEFSISKPLNIMYEDVDLSNVCGVFLSTNIEFPQNLNHLAIGRFLVSFGIDGKCSGGTMNYEMSQFKAARFFWVAYIPIWMIKDHSLMVQRCCSVKVTISYCCDHIDASKVKIKACGVSSMLSWPNVAEYLAKLFTERFCSKRNFYTMIRQHNDHQTECRCDEFEVGKDDFSSSTFESNDSTFLLRKNLRAILGVMFEEKKRYYMKYFFPHTKIFGWFKNQNKKDKVAVKIPVNIEKDRKWMGLAMFVVFSISEKASCYCFEYEIQTKENIISTQRHSISTDQVLEHSNQILFVAFEPRYNWYPYDELKSSSSNHVYINFNTNGARMRVEFCGARLVYQQNVEGLIHTILNCIAESGDELYEHYNQYIVESHLTFINTHWYTLSFRRNNSVKNQPSTAASTCTASSLSVEHLLYGSFPHPFFHKSLQERFRSKFDLLLHGDKIPKFFSNQSGGNMTEIKLPQYLEKFRESVGLAVCALVVVDKKRRKLNEIMPERERYTKVVDLICKFKVDSYQIMPEHCHFTSQQKLLSEYASQFLWLSYIPLHGFNINWHYCTQFEVALETSCDELFGVKNCGLHLIHKHERMMIDRMIMESTVPSSTSHKGKEPQIQC</sequence>
<protein>
    <recommendedName>
        <fullName evidence="1">ADP-ribosyl cyclase/cyclic ADP-ribose hydrolase</fullName>
        <ecNumber evidence="1">3.2.2.6</ecNumber>
    </recommendedName>
</protein>
<dbReference type="RefSeq" id="XP_008459543.2">
    <property type="nucleotide sequence ID" value="XM_008461321.3"/>
</dbReference>
<dbReference type="InterPro" id="IPR001611">
    <property type="entry name" value="Leu-rich_rpt"/>
</dbReference>
<keyword evidence="8" id="KW-0175">Coiled coil</keyword>
<dbReference type="SUPFAM" id="SSF52200">
    <property type="entry name" value="Toll/Interleukin receptor TIR domain"/>
    <property type="match status" value="1"/>
</dbReference>
<dbReference type="SUPFAM" id="SSF52540">
    <property type="entry name" value="P-loop containing nucleoside triphosphate hydrolases"/>
    <property type="match status" value="1"/>
</dbReference>
<dbReference type="RefSeq" id="XP_016902416.2">
    <property type="nucleotide sequence ID" value="XM_017046927.2"/>
</dbReference>
<dbReference type="PANTHER" id="PTHR11017:SF559">
    <property type="entry name" value="DISEASE RESISTANCE PROTEIN CHL1"/>
    <property type="match status" value="1"/>
</dbReference>
<keyword evidence="2" id="KW-0433">Leucine-rich repeat</keyword>
<keyword evidence="10" id="KW-1185">Reference proteome</keyword>
<gene>
    <name evidence="11 12 13 14 15 16 17" type="primary">LOC103498648</name>
</gene>
<keyword evidence="4" id="KW-0378">Hydrolase</keyword>
<dbReference type="eggNOG" id="ENOG502R41B">
    <property type="taxonomic scope" value="Eukaryota"/>
</dbReference>
<reference evidence="11 12" key="1">
    <citation type="submission" date="2025-05" db="UniProtKB">
        <authorList>
            <consortium name="RefSeq"/>
        </authorList>
    </citation>
    <scope>IDENTIFICATION</scope>
    <source>
        <tissue evidence="11 12">Stem</tissue>
    </source>
</reference>
<evidence type="ECO:0000256" key="6">
    <source>
        <dbReference type="ARBA" id="ARBA00023027"/>
    </source>
</evidence>
<dbReference type="SUPFAM" id="SSF52058">
    <property type="entry name" value="L domain-like"/>
    <property type="match status" value="1"/>
</dbReference>
<dbReference type="InterPro" id="IPR042197">
    <property type="entry name" value="Apaf_helical"/>
</dbReference>
<dbReference type="Gene3D" id="1.10.8.430">
    <property type="entry name" value="Helical domain of apoptotic protease-activating factors"/>
    <property type="match status" value="1"/>
</dbReference>
<dbReference type="PROSITE" id="PS50104">
    <property type="entry name" value="TIR"/>
    <property type="match status" value="1"/>
</dbReference>
<evidence type="ECO:0000256" key="5">
    <source>
        <dbReference type="ARBA" id="ARBA00022821"/>
    </source>
</evidence>
<evidence type="ECO:0000313" key="14">
    <source>
        <dbReference type="RefSeq" id="XP_016902414.2"/>
    </source>
</evidence>
<name>A0ABM3L7W1_CUCME</name>
<dbReference type="InterPro" id="IPR058546">
    <property type="entry name" value="RPS4B/Roq1-like_LRR"/>
</dbReference>
<dbReference type="InterPro" id="IPR058192">
    <property type="entry name" value="WHD_ROQ1-like"/>
</dbReference>
<dbReference type="SMART" id="SM00255">
    <property type="entry name" value="TIR"/>
    <property type="match status" value="1"/>
</dbReference>
<dbReference type="Proteomes" id="UP001652600">
    <property type="component" value="Chromosome 9"/>
</dbReference>
<dbReference type="InterPro" id="IPR000157">
    <property type="entry name" value="TIR_dom"/>
</dbReference>
<evidence type="ECO:0000256" key="8">
    <source>
        <dbReference type="SAM" id="Coils"/>
    </source>
</evidence>
<dbReference type="PRINTS" id="PR00364">
    <property type="entry name" value="DISEASERSIST"/>
</dbReference>
<dbReference type="Pfam" id="PF23282">
    <property type="entry name" value="WHD_ROQ1"/>
    <property type="match status" value="1"/>
</dbReference>
<comment type="catalytic activity">
    <reaction evidence="7">
        <text>NAD(+) + H2O = ADP-D-ribose + nicotinamide + H(+)</text>
        <dbReference type="Rhea" id="RHEA:16301"/>
        <dbReference type="ChEBI" id="CHEBI:15377"/>
        <dbReference type="ChEBI" id="CHEBI:15378"/>
        <dbReference type="ChEBI" id="CHEBI:17154"/>
        <dbReference type="ChEBI" id="CHEBI:57540"/>
        <dbReference type="ChEBI" id="CHEBI:57967"/>
        <dbReference type="EC" id="3.2.2.6"/>
    </reaction>
    <physiologicalReaction direction="left-to-right" evidence="7">
        <dbReference type="Rhea" id="RHEA:16302"/>
    </physiologicalReaction>
</comment>
<dbReference type="RefSeq" id="XP_008459544.2">
    <property type="nucleotide sequence ID" value="XM_008461322.3"/>
</dbReference>
<dbReference type="RefSeq" id="XP_016902414.2">
    <property type="nucleotide sequence ID" value="XM_017046925.2"/>
</dbReference>